<evidence type="ECO:0000256" key="4">
    <source>
        <dbReference type="SAM" id="MobiDB-lite"/>
    </source>
</evidence>
<comment type="caution">
    <text evidence="6">The sequence shown here is derived from an EMBL/GenBank/DDBJ whole genome shotgun (WGS) entry which is preliminary data.</text>
</comment>
<proteinExistence type="inferred from homology"/>
<dbReference type="GO" id="GO:0005524">
    <property type="term" value="F:ATP binding"/>
    <property type="evidence" value="ECO:0007669"/>
    <property type="project" value="UniProtKB-KW"/>
</dbReference>
<evidence type="ECO:0000256" key="2">
    <source>
        <dbReference type="ARBA" id="ARBA00022741"/>
    </source>
</evidence>
<feature type="compositionally biased region" description="Basic residues" evidence="4">
    <location>
        <begin position="68"/>
        <end position="83"/>
    </location>
</feature>
<name>A0ABD3Q1A8_9STRA</name>
<keyword evidence="7" id="KW-1185">Reference proteome</keyword>
<organism evidence="6 7">
    <name type="scientific">Stephanodiscus triporus</name>
    <dbReference type="NCBI Taxonomy" id="2934178"/>
    <lineage>
        <taxon>Eukaryota</taxon>
        <taxon>Sar</taxon>
        <taxon>Stramenopiles</taxon>
        <taxon>Ochrophyta</taxon>
        <taxon>Bacillariophyta</taxon>
        <taxon>Coscinodiscophyceae</taxon>
        <taxon>Thalassiosirophycidae</taxon>
        <taxon>Stephanodiscales</taxon>
        <taxon>Stephanodiscaceae</taxon>
        <taxon>Stephanodiscus</taxon>
    </lineage>
</organism>
<dbReference type="PANTHER" id="PTHR43384:SF6">
    <property type="entry name" value="SEPTUM SITE-DETERMINING PROTEIN MIND HOMOLOG, CHLOROPLASTIC"/>
    <property type="match status" value="1"/>
</dbReference>
<keyword evidence="3" id="KW-0067">ATP-binding</keyword>
<dbReference type="NCBIfam" id="TIGR01968">
    <property type="entry name" value="minD_bact"/>
    <property type="match status" value="1"/>
</dbReference>
<dbReference type="PANTHER" id="PTHR43384">
    <property type="entry name" value="SEPTUM SITE-DETERMINING PROTEIN MIND HOMOLOG, CHLOROPLASTIC-RELATED"/>
    <property type="match status" value="1"/>
</dbReference>
<keyword evidence="2" id="KW-0547">Nucleotide-binding</keyword>
<feature type="domain" description="CobQ/CobB/MinD/ParA nucleotide binding" evidence="5">
    <location>
        <begin position="116"/>
        <end position="339"/>
    </location>
</feature>
<dbReference type="CDD" id="cd02036">
    <property type="entry name" value="MinD"/>
    <property type="match status" value="1"/>
</dbReference>
<gene>
    <name evidence="6" type="ORF">ACHAW5_004298</name>
</gene>
<dbReference type="Pfam" id="PF01656">
    <property type="entry name" value="CbiA"/>
    <property type="match status" value="1"/>
</dbReference>
<dbReference type="Gene3D" id="3.40.50.300">
    <property type="entry name" value="P-loop containing nucleotide triphosphate hydrolases"/>
    <property type="match status" value="1"/>
</dbReference>
<reference evidence="6 7" key="1">
    <citation type="submission" date="2024-10" db="EMBL/GenBank/DDBJ databases">
        <title>Updated reference genomes for cyclostephanoid diatoms.</title>
        <authorList>
            <person name="Roberts W.R."/>
            <person name="Alverson A.J."/>
        </authorList>
    </citation>
    <scope>NUCLEOTIDE SEQUENCE [LARGE SCALE GENOMIC DNA]</scope>
    <source>
        <strain evidence="6 7">AJA276-08</strain>
    </source>
</reference>
<evidence type="ECO:0000259" key="5">
    <source>
        <dbReference type="Pfam" id="PF01656"/>
    </source>
</evidence>
<dbReference type="InterPro" id="IPR050625">
    <property type="entry name" value="ParA/MinD_ATPase"/>
</dbReference>
<sequence>MNTPRLTSRLSSRIVLRHHPPPLRRASISSSSYPHVHGPVIGLHPPSGPGPRRVFERYPKTTTATSEHRRRQKQLQQRQRRHLASSSSHKFVLSHPSDVDSSSSTSSTTPPRGRVVCITSGKGGVGKTTSAASFAYGLALRGHSTAVVDFDMGLRNLDIHLGVERRVVFDFVHVLNDECKLNQALIPDKNVSGLYMLAASQTRDKDALTIEGVERVLDELARRFEYVVLDSPAGIESGARHAMYFCDDAILVTNPELSSCRDADKMIGFISSRSRRAEIGTPGCLSVSQTLLITRYDPVRAMAEETLAIADMKELLGLPVIGVVPESKDVLTCTNLGKPVISLGEDNPAAGAYMDMVDRFLGQEKELRFVTPEPVSFFKRIFG</sequence>
<feature type="region of interest" description="Disordered" evidence="4">
    <location>
        <begin position="1"/>
        <end position="115"/>
    </location>
</feature>
<comment type="similarity">
    <text evidence="1">Belongs to the ParA family. MinD subfamily.</text>
</comment>
<dbReference type="AlphaFoldDB" id="A0ABD3Q1A8"/>
<protein>
    <recommendedName>
        <fullName evidence="5">CobQ/CobB/MinD/ParA nucleotide binding domain-containing protein</fullName>
    </recommendedName>
</protein>
<evidence type="ECO:0000256" key="3">
    <source>
        <dbReference type="ARBA" id="ARBA00022840"/>
    </source>
</evidence>
<evidence type="ECO:0000256" key="1">
    <source>
        <dbReference type="ARBA" id="ARBA00010257"/>
    </source>
</evidence>
<accession>A0ABD3Q1A8</accession>
<dbReference type="InterPro" id="IPR027417">
    <property type="entry name" value="P-loop_NTPase"/>
</dbReference>
<dbReference type="FunFam" id="3.40.50.300:FF:000068">
    <property type="entry name" value="Site-determining protein"/>
    <property type="match status" value="1"/>
</dbReference>
<dbReference type="SUPFAM" id="SSF52540">
    <property type="entry name" value="P-loop containing nucleoside triphosphate hydrolases"/>
    <property type="match status" value="1"/>
</dbReference>
<evidence type="ECO:0000313" key="7">
    <source>
        <dbReference type="Proteomes" id="UP001530315"/>
    </source>
</evidence>
<evidence type="ECO:0000313" key="6">
    <source>
        <dbReference type="EMBL" id="KAL3794013.1"/>
    </source>
</evidence>
<dbReference type="InterPro" id="IPR002586">
    <property type="entry name" value="CobQ/CobB/MinD/ParA_Nub-bd_dom"/>
</dbReference>
<feature type="compositionally biased region" description="Low complexity" evidence="4">
    <location>
        <begin position="94"/>
        <end position="111"/>
    </location>
</feature>
<feature type="compositionally biased region" description="Polar residues" evidence="4">
    <location>
        <begin position="1"/>
        <end position="11"/>
    </location>
</feature>
<dbReference type="InterPro" id="IPR010223">
    <property type="entry name" value="MinD"/>
</dbReference>
<dbReference type="Proteomes" id="UP001530315">
    <property type="component" value="Unassembled WGS sequence"/>
</dbReference>
<dbReference type="EMBL" id="JALLAZ020000488">
    <property type="protein sequence ID" value="KAL3794013.1"/>
    <property type="molecule type" value="Genomic_DNA"/>
</dbReference>